<sequence length="124" mass="13509">METKNKILASFMTNTDGYITGYQQEFFDGKEWQTPFDTTNAVEVAPGDLDTIVMGATKWVDGKLTVDADKQKALADVDEQDTQTDPQVAALQAKVDTQNEAITQLTNLVVAVADPDKLNKALGL</sequence>
<dbReference type="EMBL" id="JBHTOK010000034">
    <property type="protein sequence ID" value="MFD1440790.1"/>
    <property type="molecule type" value="Genomic_DNA"/>
</dbReference>
<keyword evidence="2" id="KW-1185">Reference proteome</keyword>
<protein>
    <recommendedName>
        <fullName evidence="3">Phage infection protein</fullName>
    </recommendedName>
</protein>
<evidence type="ECO:0008006" key="3">
    <source>
        <dbReference type="Google" id="ProtNLM"/>
    </source>
</evidence>
<accession>A0ABW4CWC8</accession>
<name>A0ABW4CWC8_9LACO</name>
<organism evidence="1 2">
    <name type="scientific">Lacticaseibacillus hegangensis</name>
    <dbReference type="NCBI Taxonomy" id="2486010"/>
    <lineage>
        <taxon>Bacteria</taxon>
        <taxon>Bacillati</taxon>
        <taxon>Bacillota</taxon>
        <taxon>Bacilli</taxon>
        <taxon>Lactobacillales</taxon>
        <taxon>Lactobacillaceae</taxon>
        <taxon>Lacticaseibacillus</taxon>
    </lineage>
</organism>
<evidence type="ECO:0000313" key="1">
    <source>
        <dbReference type="EMBL" id="MFD1440790.1"/>
    </source>
</evidence>
<dbReference type="Proteomes" id="UP001597212">
    <property type="component" value="Unassembled WGS sequence"/>
</dbReference>
<reference evidence="2" key="1">
    <citation type="journal article" date="2019" name="Int. J. Syst. Evol. Microbiol.">
        <title>The Global Catalogue of Microorganisms (GCM) 10K type strain sequencing project: providing services to taxonomists for standard genome sequencing and annotation.</title>
        <authorList>
            <consortium name="The Broad Institute Genomics Platform"/>
            <consortium name="The Broad Institute Genome Sequencing Center for Infectious Disease"/>
            <person name="Wu L."/>
            <person name="Ma J."/>
        </authorList>
    </citation>
    <scope>NUCLEOTIDE SEQUENCE [LARGE SCALE GENOMIC DNA]</scope>
    <source>
        <strain evidence="2">CCM 8912</strain>
    </source>
</reference>
<dbReference type="RefSeq" id="WP_125754703.1">
    <property type="nucleotide sequence ID" value="NZ_JBHTOK010000034.1"/>
</dbReference>
<evidence type="ECO:0000313" key="2">
    <source>
        <dbReference type="Proteomes" id="UP001597212"/>
    </source>
</evidence>
<proteinExistence type="predicted"/>
<gene>
    <name evidence="1" type="ORF">ACFQ5K_05195</name>
</gene>
<comment type="caution">
    <text evidence="1">The sequence shown here is derived from an EMBL/GenBank/DDBJ whole genome shotgun (WGS) entry which is preliminary data.</text>
</comment>